<dbReference type="InterPro" id="IPR028974">
    <property type="entry name" value="TSP_type-3_rpt"/>
</dbReference>
<feature type="domain" description="DUF7619" evidence="8">
    <location>
        <begin position="2120"/>
        <end position="2165"/>
    </location>
</feature>
<dbReference type="InterPro" id="IPR056823">
    <property type="entry name" value="TEN-like_YD-shell"/>
</dbReference>
<dbReference type="PANTHER" id="PTHR32305">
    <property type="match status" value="1"/>
</dbReference>
<dbReference type="Pfam" id="PF08309">
    <property type="entry name" value="LVIVD"/>
    <property type="match status" value="14"/>
</dbReference>
<evidence type="ECO:0000256" key="3">
    <source>
        <dbReference type="ARBA" id="ARBA00022729"/>
    </source>
</evidence>
<organism evidence="10 11">
    <name type="scientific">Abyssobacteria bacterium (strain SURF_5)</name>
    <dbReference type="NCBI Taxonomy" id="2093360"/>
    <lineage>
        <taxon>Bacteria</taxon>
        <taxon>Pseudomonadati</taxon>
        <taxon>Candidatus Hydrogenedentota</taxon>
        <taxon>Candidatus Abyssobacteria</taxon>
    </lineage>
</organism>
<dbReference type="InterPro" id="IPR006530">
    <property type="entry name" value="YD"/>
</dbReference>
<dbReference type="GO" id="GO:0005509">
    <property type="term" value="F:calcium ion binding"/>
    <property type="evidence" value="ECO:0007669"/>
    <property type="project" value="InterPro"/>
</dbReference>
<dbReference type="Gene3D" id="2.160.20.10">
    <property type="entry name" value="Single-stranded right-handed beta-helix, Pectin lyase-like"/>
    <property type="match status" value="1"/>
</dbReference>
<proteinExistence type="predicted"/>
<evidence type="ECO:0000256" key="4">
    <source>
        <dbReference type="ARBA" id="ARBA00022737"/>
    </source>
</evidence>
<feature type="chain" id="PRO_5017204489" evidence="6">
    <location>
        <begin position="27"/>
        <end position="3069"/>
    </location>
</feature>
<dbReference type="InterPro" id="IPR050708">
    <property type="entry name" value="T6SS_VgrG/RHS"/>
</dbReference>
<evidence type="ECO:0000313" key="10">
    <source>
        <dbReference type="EMBL" id="RJP26702.1"/>
    </source>
</evidence>
<sequence length="3069" mass="329726">MSKRAIISVVILSLMTCFVLSSSSFATEECEIHFPPIVGSFDSPSFETSAVVVSGTYAYVTDPTGWANESGLWILDISNPSSPFIVGSVHTPGSAGGVAVSGSYAYMADGSLGLQVIDVSNPYAPFITDTVDTPGTAVGVAVSGTYAYVADGYFGLQVIDISDPYNTSIIRSIDTPSGANGVAVSGFYAYIADSYSGLQIVEISNPLAPAIVGAVDTPDNAIGVAVSGSFAYVADGASGLQIVDISDPSVPYIIKSVDTPGEAHGVAVSGTYAYVGDNSFGLQIVDVSDPSASSLVGSAYISVARGVAISGTYAYVTDDAWGLKIVDVSSPYSPFINSSISIVSQPDMANGLAVAGNYAYVTAFRQGLKVVDISDPSAPFLVATVDTPGYANDVALSGDYAYVADGDFGLQIIDISNPLAPFIVGSVDTPGYADDIAISWTHAYVADGNSGLQVVNISNPAVPIMAGSVATANYAQAVAVSWTYAYVAVGNPTLQVVDISNPSAPYIVGSVDTPGGAHDIAVSGAYAYIADGTSLAGMSYFQIIDVFDPTTPSVVASLIEPGQSTGIAVSGMYAYITDDWVGLRIVDISNPYAPLDVGSLATPSGAAMDIAIAGSHAYVTAGRELTMVQLCRDQTREAVPLILGTPVDITAQPGHWADFYVDVPAGTSVLLQLSGEWEENASFYFYFDYTDMPTHFSFDGRLGAPNAGPVYELLVPASPNTRRIYVSAYNRLSTTTSATISAIAKEKHVSHISIGTGGDTGEVSFIVSGLGFVPTGMQAELVCESTSIEASSATLVSPTELLVSFHLPDAPLCDYDLRITWPTGETETLAAAFTVTAGIGPVLEASLQVPGSVRPGRTYTLYVKYANVGDADMVPPIFVVESVENARMRLSSNDPLETGPAQVLGINLDGYGGVLSPGTSWGIPVVFEVPPGMPGHSYLHFNLSVMDQADSPINWEEVEAEVRPPDVDPEVWNRLWPILTAQIGSTWRDYQQALAADAGYLSTLDRYVYSVRDLFRFEIEKALSMNPRAYLAGQLDAYCPSPGLPLALGRLFPNGMDKRLYQGAFGLGWTHTYDIYLEQLADGDMSLHEANGFTRFFHRNADGTYSALVGDYGRLTSDGSTFTLTEKDQTVYHFRIDLRLEYIQDLNGNRISASYNEMGQLTGLAHSSGKSFQIGYNPQGHISIITDHAGRVTTYEYDALGEHLLSVTAPGNRVTSYTYNGSTGVPDDNALVSITYPNGSHQYYQYDGLGRLTEEHLDGNAEQITYTYDDFGRVTIHDLEGGSVTISPDEYGQPGRTTDSLGRTVKTEYGKDFNLSQVTHPAWGDYNLTYDHLGNVVAMRNPLGHVVNLAYDTRFSALALLQDALGNKTSFLYDDEGNLQTIAYADTSAESFVYDALGNVITYTNRRGNTITYQYNSAGQILRKDYSDGRWITYVYDTIGRLEEVTDPSGTISLDYDDRDFLTRIEYPSGHWFSFSYNNAGQRTHRVGDDGYMLKYFYDAVGRLERLTDGSDNLLIQYIYDDAGRLIGETKGNGTYTTFDYDLAGQLLSMVNYSPEDAAQSRFNYTYDENGNRTSMTTLEGTTEYEYDAIGQLVGVTYPNGDTEEYEYDAAGNRIVTTESGMTTEYTTNNMNQYTQVGDATYTYDADGNMTSKADALGSTTYEYDMESRLIRVVAPPDGTWEYTYDALGNRTAVTHDGVITRYVQDPIGLVDIAAEYDGTGELQARYVHGLGLIARIDSGGDPAYYSFDAIGNTRQLTNAIGGVVNTYDYSPFGKVRQKSETIPNKLRFIGRFGIMEEEVGLTLMRSRYYNPDIGRFITEDPLKQIGDTNLYRYVSNQPTRWTDPLGLFLYGDYASTGVGFRDIGRDYGVGVVHFDTNNPENAGFYQYLGVYELALCAGGSIGHTFAVSHKKGASWYGFSRHVDINLRLLSVSVFWNKEWFGVNIGVGLGVGAGLGTDLYGRPFPATPPRDCLPMTGLDYIPSMVILPWDPNEKVGPTGEGLEGYVSITDTLTYVVYFENLAIASAPAQEVFVDDYLDPDLDWSTLKVEEIAFGSHIVPVAEFADRFYSRETVDPWWVDVSAELNNSTGHLSVVLRTLDPETGELPEDALAGFLPPEDGTGRGQGHVRFSVRPKATLAAGTLITNNASIVFDTNPPMDTNTVSNTIAGLLPQIPTNPLPQDGAVRISRNTALNWADSLHASKYDVYFGVNADPPLYHENLAVSYSALAILDYGKTYHWKIIAKNDGGDSVAGPEWIFTTKTSFEEWIDQFALIPLDQRGLNDDPDADGLTNQVELALETSPDNADTDNDGVDDYEEAYVYGTEPTNPDSDGDGLNDSDELFFYGTDPLDADTDSDGMPDGWEVSYPDSLDPFVDDSTVDYDQDGFTNLEEYQGGTNPTIISYSLSMFASPAESGSITGGGLYDSGQTATLHAYANSLWGFDHWEGDSIAGSSNNPEYLTMDGNKTVTAAFVRIYQTYYVPDNYSTIQDALDACMDGDTVIVRDGTYSGMGNKNLDFKGKAVTLRSENGPSNSIIDCALDGRGFIFHSGEISDSVVEGFTIMNGSVSGAGGGIYCEGSSPTVSNCILKGNWADIGSGIFCVVSDPTIMNCAIIGNAATSGGGIFSDMSSPYIVNCTVSDNVAEQYGGGMSCDGGSSPTITNSILWNNSALYGAEIALTAVSYPSSLAVSFSNMKGGETGVYVESGCDIIWDMLSNIDADPLFVGGGDYHLRATSPCINAGIDVAIQSDIDGEDRPHGDGCDMGSDEYYGIGDPVIAASVDYLENSCLEGESAPDQSFLLWNSGGGMLSYWIADEADWYECLPPDGHSIGEIDTVTVYYDSDLLSAGEYSGAITISDDANPTDVKIIPVTLKVTGLPQTMTFTSIGAHDGTVLESEETSEIGGSNNSTVAISTALRVGDEYDTLQGERQYKAIVSFDTSIIPDGATILSATLKLTGGGLKGTNPLTTHGPLYVDIIAGSFSDNPALENADFQASATAMQVATMSKPLPGSRISTGNLDSAGLAAINEAGLTQLRVYFFKDDNDNNSDWVGCYSGDSSIPENRPQLELIYQD</sequence>
<dbReference type="Gene3D" id="2.180.10.10">
    <property type="entry name" value="RHS repeat-associated core"/>
    <property type="match status" value="3"/>
</dbReference>
<evidence type="ECO:0000256" key="5">
    <source>
        <dbReference type="ARBA" id="ARBA00022837"/>
    </source>
</evidence>
<dbReference type="Gene3D" id="4.10.1080.10">
    <property type="entry name" value="TSP type-3 repeat"/>
    <property type="match status" value="1"/>
</dbReference>
<comment type="subcellular location">
    <subcellularLocation>
        <location evidence="1">Secreted</location>
    </subcellularLocation>
</comment>
<dbReference type="Pfam" id="PF24595">
    <property type="entry name" value="DUF7619"/>
    <property type="match status" value="2"/>
</dbReference>
<evidence type="ECO:0000259" key="9">
    <source>
        <dbReference type="Pfam" id="PF25023"/>
    </source>
</evidence>
<evidence type="ECO:0000259" key="7">
    <source>
        <dbReference type="Pfam" id="PF18998"/>
    </source>
</evidence>
<protein>
    <submittedName>
        <fullName evidence="10">Uncharacterized protein</fullName>
    </submittedName>
</protein>
<feature type="domain" description="Teneurin-like YD-shell" evidence="9">
    <location>
        <begin position="1577"/>
        <end position="1839"/>
    </location>
</feature>
<name>A0A3A4P6C3_ABYX5</name>
<dbReference type="NCBIfam" id="TIGR03696">
    <property type="entry name" value="Rhs_assc_core"/>
    <property type="match status" value="1"/>
</dbReference>
<dbReference type="InterPro" id="IPR044060">
    <property type="entry name" value="Bacterial_rp_domain"/>
</dbReference>
<dbReference type="InterPro" id="IPR011050">
    <property type="entry name" value="Pectin_lyase_fold/virulence"/>
</dbReference>
<evidence type="ECO:0000313" key="11">
    <source>
        <dbReference type="Proteomes" id="UP000265882"/>
    </source>
</evidence>
<dbReference type="SUPFAM" id="SSF75011">
    <property type="entry name" value="3-carboxy-cis,cis-mucoante lactonizing enzyme"/>
    <property type="match status" value="2"/>
</dbReference>
<evidence type="ECO:0000256" key="2">
    <source>
        <dbReference type="ARBA" id="ARBA00022525"/>
    </source>
</evidence>
<feature type="domain" description="Bacterial repeat" evidence="7">
    <location>
        <begin position="2409"/>
        <end position="2472"/>
    </location>
</feature>
<dbReference type="InterPro" id="IPR015943">
    <property type="entry name" value="WD40/YVTN_repeat-like_dom_sf"/>
</dbReference>
<feature type="domain" description="Teneurin-like YD-shell" evidence="9">
    <location>
        <begin position="1390"/>
        <end position="1571"/>
    </location>
</feature>
<dbReference type="Pfam" id="PF18998">
    <property type="entry name" value="Flg_new_2"/>
    <property type="match status" value="1"/>
</dbReference>
<reference evidence="10 11" key="1">
    <citation type="journal article" date="2017" name="ISME J.">
        <title>Energy and carbon metabolisms in a deep terrestrial subsurface fluid microbial community.</title>
        <authorList>
            <person name="Momper L."/>
            <person name="Jungbluth S.P."/>
            <person name="Lee M.D."/>
            <person name="Amend J.P."/>
        </authorList>
    </citation>
    <scope>NUCLEOTIDE SEQUENCE [LARGE SCALE GENOMIC DNA]</scope>
    <source>
        <strain evidence="10">SURF_5</strain>
    </source>
</reference>
<keyword evidence="4" id="KW-0677">Repeat</keyword>
<dbReference type="InterPro" id="IPR013211">
    <property type="entry name" value="LVIVD"/>
</dbReference>
<dbReference type="NCBIfam" id="TIGR01643">
    <property type="entry name" value="YD_repeat_2x"/>
    <property type="match status" value="6"/>
</dbReference>
<keyword evidence="2" id="KW-0964">Secreted</keyword>
<dbReference type="SUPFAM" id="SSF51126">
    <property type="entry name" value="Pectin lyase-like"/>
    <property type="match status" value="1"/>
</dbReference>
<dbReference type="InterPro" id="IPR055353">
    <property type="entry name" value="DUF7619"/>
</dbReference>
<evidence type="ECO:0000259" key="8">
    <source>
        <dbReference type="Pfam" id="PF24595"/>
    </source>
</evidence>
<dbReference type="InterPro" id="IPR059226">
    <property type="entry name" value="Choice_anch_Q_dom"/>
</dbReference>
<dbReference type="Proteomes" id="UP000265882">
    <property type="component" value="Unassembled WGS sequence"/>
</dbReference>
<dbReference type="Pfam" id="PF25023">
    <property type="entry name" value="TEN_YD-shell"/>
    <property type="match status" value="3"/>
</dbReference>
<keyword evidence="5" id="KW-0106">Calcium</keyword>
<feature type="domain" description="DUF7619" evidence="8">
    <location>
        <begin position="1990"/>
        <end position="2050"/>
    </location>
</feature>
<feature type="domain" description="Teneurin-like YD-shell" evidence="9">
    <location>
        <begin position="1140"/>
        <end position="1254"/>
    </location>
</feature>
<dbReference type="InterPro" id="IPR059100">
    <property type="entry name" value="TSP3_bac"/>
</dbReference>
<dbReference type="PANTHER" id="PTHR32305:SF15">
    <property type="entry name" value="PROTEIN RHSA-RELATED"/>
    <property type="match status" value="1"/>
</dbReference>
<evidence type="ECO:0000256" key="1">
    <source>
        <dbReference type="ARBA" id="ARBA00004613"/>
    </source>
</evidence>
<evidence type="ECO:0000256" key="6">
    <source>
        <dbReference type="SAM" id="SignalP"/>
    </source>
</evidence>
<dbReference type="InterPro" id="IPR022385">
    <property type="entry name" value="Rhs_assc_core"/>
</dbReference>
<gene>
    <name evidence="10" type="ORF">C4520_00210</name>
</gene>
<dbReference type="SUPFAM" id="SSF63825">
    <property type="entry name" value="YWTD domain"/>
    <property type="match status" value="1"/>
</dbReference>
<dbReference type="EMBL" id="QZKU01000004">
    <property type="protein sequence ID" value="RJP26702.1"/>
    <property type="molecule type" value="Genomic_DNA"/>
</dbReference>
<comment type="caution">
    <text evidence="10">The sequence shown here is derived from an EMBL/GenBank/DDBJ whole genome shotgun (WGS) entry which is preliminary data.</text>
</comment>
<dbReference type="Pfam" id="PF18884">
    <property type="entry name" value="TSP3_bac"/>
    <property type="match status" value="2"/>
</dbReference>
<feature type="signal peptide" evidence="6">
    <location>
        <begin position="1"/>
        <end position="26"/>
    </location>
</feature>
<dbReference type="Gene3D" id="2.130.10.10">
    <property type="entry name" value="YVTN repeat-like/Quinoprotein amine dehydrogenase"/>
    <property type="match status" value="2"/>
</dbReference>
<dbReference type="NCBIfam" id="NF041518">
    <property type="entry name" value="choice_anch_Q"/>
    <property type="match status" value="1"/>
</dbReference>
<dbReference type="InterPro" id="IPR012334">
    <property type="entry name" value="Pectin_lyas_fold"/>
</dbReference>
<accession>A0A3A4P6C3</accession>
<keyword evidence="3 6" id="KW-0732">Signal</keyword>